<evidence type="ECO:0000256" key="2">
    <source>
        <dbReference type="ARBA" id="ARBA00022833"/>
    </source>
</evidence>
<name>A0A2G8JFZ8_STIJA</name>
<dbReference type="InterPro" id="IPR051618">
    <property type="entry name" value="Actin-binding_LIM"/>
</dbReference>
<dbReference type="EMBL" id="MRZV01002119">
    <property type="protein sequence ID" value="PIK34629.1"/>
    <property type="molecule type" value="Genomic_DNA"/>
</dbReference>
<keyword evidence="3 4" id="KW-0440">LIM domain</keyword>
<evidence type="ECO:0000256" key="4">
    <source>
        <dbReference type="PROSITE-ProRule" id="PRU00125"/>
    </source>
</evidence>
<dbReference type="Gene3D" id="2.10.110.10">
    <property type="entry name" value="Cysteine Rich Protein"/>
    <property type="match status" value="3"/>
</dbReference>
<dbReference type="GO" id="GO:0015629">
    <property type="term" value="C:actin cytoskeleton"/>
    <property type="evidence" value="ECO:0007669"/>
    <property type="project" value="TreeGrafter"/>
</dbReference>
<dbReference type="GO" id="GO:0030032">
    <property type="term" value="P:lamellipodium assembly"/>
    <property type="evidence" value="ECO:0007669"/>
    <property type="project" value="TreeGrafter"/>
</dbReference>
<dbReference type="PROSITE" id="PS00478">
    <property type="entry name" value="LIM_DOMAIN_1"/>
    <property type="match status" value="2"/>
</dbReference>
<dbReference type="FunFam" id="2.10.110.10:FF:000055">
    <property type="entry name" value="Actin binding LIM protein 1"/>
    <property type="match status" value="1"/>
</dbReference>
<feature type="region of interest" description="Disordered" evidence="5">
    <location>
        <begin position="280"/>
        <end position="317"/>
    </location>
</feature>
<keyword evidence="2 4" id="KW-0862">Zinc</keyword>
<dbReference type="FunFam" id="2.10.110.10:FF:000003">
    <property type="entry name" value="actin-binding LIM protein 1 isoform X1"/>
    <property type="match status" value="1"/>
</dbReference>
<evidence type="ECO:0000256" key="1">
    <source>
        <dbReference type="ARBA" id="ARBA00022723"/>
    </source>
</evidence>
<dbReference type="InterPro" id="IPR001781">
    <property type="entry name" value="Znf_LIM"/>
</dbReference>
<keyword evidence="8" id="KW-1185">Reference proteome</keyword>
<dbReference type="AlphaFoldDB" id="A0A2G8JFZ8"/>
<evidence type="ECO:0000313" key="8">
    <source>
        <dbReference type="Proteomes" id="UP000230750"/>
    </source>
</evidence>
<dbReference type="CDD" id="cd09330">
    <property type="entry name" value="LIM4_abLIM"/>
    <property type="match status" value="1"/>
</dbReference>
<feature type="non-terminal residue" evidence="7">
    <location>
        <position position="476"/>
    </location>
</feature>
<dbReference type="Pfam" id="PF16182">
    <property type="entry name" value="AbLIM_anchor"/>
    <property type="match status" value="1"/>
</dbReference>
<dbReference type="PANTHER" id="PTHR24213">
    <property type="entry name" value="ACTIN-BINDING LIM PROTEIN"/>
    <property type="match status" value="1"/>
</dbReference>
<organism evidence="7 8">
    <name type="scientific">Stichopus japonicus</name>
    <name type="common">Sea cucumber</name>
    <dbReference type="NCBI Taxonomy" id="307972"/>
    <lineage>
        <taxon>Eukaryota</taxon>
        <taxon>Metazoa</taxon>
        <taxon>Echinodermata</taxon>
        <taxon>Eleutherozoa</taxon>
        <taxon>Echinozoa</taxon>
        <taxon>Holothuroidea</taxon>
        <taxon>Aspidochirotacea</taxon>
        <taxon>Aspidochirotida</taxon>
        <taxon>Stichopodidae</taxon>
        <taxon>Apostichopus</taxon>
    </lineage>
</organism>
<reference evidence="7 8" key="1">
    <citation type="journal article" date="2017" name="PLoS Biol.">
        <title>The sea cucumber genome provides insights into morphological evolution and visceral regeneration.</title>
        <authorList>
            <person name="Zhang X."/>
            <person name="Sun L."/>
            <person name="Yuan J."/>
            <person name="Sun Y."/>
            <person name="Gao Y."/>
            <person name="Zhang L."/>
            <person name="Li S."/>
            <person name="Dai H."/>
            <person name="Hamel J.F."/>
            <person name="Liu C."/>
            <person name="Yu Y."/>
            <person name="Liu S."/>
            <person name="Lin W."/>
            <person name="Guo K."/>
            <person name="Jin S."/>
            <person name="Xu P."/>
            <person name="Storey K.B."/>
            <person name="Huan P."/>
            <person name="Zhang T."/>
            <person name="Zhou Y."/>
            <person name="Zhang J."/>
            <person name="Lin C."/>
            <person name="Li X."/>
            <person name="Xing L."/>
            <person name="Huo D."/>
            <person name="Sun M."/>
            <person name="Wang L."/>
            <person name="Mercier A."/>
            <person name="Li F."/>
            <person name="Yang H."/>
            <person name="Xiang J."/>
        </authorList>
    </citation>
    <scope>NUCLEOTIDE SEQUENCE [LARGE SCALE GENOMIC DNA]</scope>
    <source>
        <strain evidence="7">Shaxun</strain>
        <tissue evidence="7">Muscle</tissue>
    </source>
</reference>
<accession>A0A2G8JFZ8</accession>
<dbReference type="InterPro" id="IPR032402">
    <property type="entry name" value="AbLIM_anchor"/>
</dbReference>
<protein>
    <recommendedName>
        <fullName evidence="6">LIM zinc-binding domain-containing protein</fullName>
    </recommendedName>
</protein>
<dbReference type="PANTHER" id="PTHR24213:SF9">
    <property type="entry name" value="UNCOORDINATED 115A, ISOFORM B-RELATED"/>
    <property type="match status" value="1"/>
</dbReference>
<feature type="region of interest" description="Disordered" evidence="5">
    <location>
        <begin position="406"/>
        <end position="432"/>
    </location>
</feature>
<dbReference type="CDD" id="cd09329">
    <property type="entry name" value="LIM3_abLIM"/>
    <property type="match status" value="1"/>
</dbReference>
<sequence>CHQFLEGEVVTALGNTYHKNCFVCVRCRSPLPPGEKVTYNGKDVLCDSCSDDPDGPILSKKETTTMNGTNEAERPIQSEGANIRCFNCGDIISQGQALVALDKHWHVWCFKCTVCKKVLSGEYMGRDGKPYCDRDYHRLYGIKCSLCEVYITGKVLEAGDMKYHPTCAKCCRCGNHFAEGEDMFIQGTEIWHPDCSKGFYHFSPAQIKEHALVYDYNRNKSSGTFDDSPVKSSNSMNPQNPNLCISYLPPDDEIPIYPRPMQKTPEPAVSVPHFHTPAYVKPNGNVSPSSSGDFSRGPFRPRPRSAFDGLRPKLKPHKDENLSSLIIKQAKFSAAHRPGPNEVPKVERPEWPGPPLLALVPRKNKSKSMNDLLDSSGREKQEKIKKELEQVDSALGKEIVRAELEKEDVENLDPRSASRTPSANKVPAVHPRYDNSYYSDYLGLRGSTLPPSSRYTTAEIYKKTGHSLCRQVQPGN</sequence>
<feature type="domain" description="LIM zinc-binding" evidence="6">
    <location>
        <begin position="83"/>
        <end position="142"/>
    </location>
</feature>
<dbReference type="OrthoDB" id="1746725at2759"/>
<feature type="region of interest" description="Disordered" evidence="5">
    <location>
        <begin position="333"/>
        <end position="383"/>
    </location>
</feature>
<proteinExistence type="predicted"/>
<gene>
    <name evidence="7" type="ORF">BSL78_28548</name>
</gene>
<dbReference type="SMART" id="SM00132">
    <property type="entry name" value="LIM"/>
    <property type="match status" value="3"/>
</dbReference>
<dbReference type="FunFam" id="2.10.110.10:FF:000210">
    <property type="entry name" value="Actin-binding LIM protein family, member 3"/>
    <property type="match status" value="1"/>
</dbReference>
<dbReference type="Pfam" id="PF00412">
    <property type="entry name" value="LIM"/>
    <property type="match status" value="3"/>
</dbReference>
<feature type="compositionally biased region" description="Polar residues" evidence="5">
    <location>
        <begin position="284"/>
        <end position="293"/>
    </location>
</feature>
<evidence type="ECO:0000256" key="3">
    <source>
        <dbReference type="ARBA" id="ARBA00023038"/>
    </source>
</evidence>
<feature type="domain" description="LIM zinc-binding" evidence="6">
    <location>
        <begin position="1"/>
        <end position="56"/>
    </location>
</feature>
<dbReference type="SUPFAM" id="SSF57716">
    <property type="entry name" value="Glucocorticoid receptor-like (DNA-binding domain)"/>
    <property type="match status" value="4"/>
</dbReference>
<comment type="caution">
    <text evidence="7">The sequence shown here is derived from an EMBL/GenBank/DDBJ whole genome shotgun (WGS) entry which is preliminary data.</text>
</comment>
<evidence type="ECO:0000256" key="5">
    <source>
        <dbReference type="SAM" id="MobiDB-lite"/>
    </source>
</evidence>
<dbReference type="GO" id="GO:0046872">
    <property type="term" value="F:metal ion binding"/>
    <property type="evidence" value="ECO:0007669"/>
    <property type="project" value="UniProtKB-KW"/>
</dbReference>
<dbReference type="Proteomes" id="UP000230750">
    <property type="component" value="Unassembled WGS sequence"/>
</dbReference>
<evidence type="ECO:0000313" key="7">
    <source>
        <dbReference type="EMBL" id="PIK34629.1"/>
    </source>
</evidence>
<dbReference type="STRING" id="307972.A0A2G8JFZ8"/>
<dbReference type="PROSITE" id="PS50023">
    <property type="entry name" value="LIM_DOMAIN_2"/>
    <property type="match status" value="2"/>
</dbReference>
<evidence type="ECO:0000259" key="6">
    <source>
        <dbReference type="PROSITE" id="PS50023"/>
    </source>
</evidence>
<dbReference type="GO" id="GO:0051015">
    <property type="term" value="F:actin filament binding"/>
    <property type="evidence" value="ECO:0007669"/>
    <property type="project" value="TreeGrafter"/>
</dbReference>
<keyword evidence="1 4" id="KW-0479">Metal-binding</keyword>
<feature type="non-terminal residue" evidence="7">
    <location>
        <position position="1"/>
    </location>
</feature>